<keyword evidence="3" id="KW-1185">Reference proteome</keyword>
<dbReference type="AlphaFoldDB" id="A0A5J5N3F4"/>
<reference evidence="2 3" key="1">
    <citation type="submission" date="2019-06" db="EMBL/GenBank/DDBJ databases">
        <title>Discovery of a novel chromosome fission-fusion reversal in muntjac.</title>
        <authorList>
            <person name="Mudd A.B."/>
            <person name="Bredeson J.V."/>
            <person name="Baum R."/>
            <person name="Hockemeyer D."/>
            <person name="Rokhsar D.S."/>
        </authorList>
    </citation>
    <scope>NUCLEOTIDE SEQUENCE [LARGE SCALE GENOMIC DNA]</scope>
    <source>
        <strain evidence="2">UCam_UCB_Mr</strain>
        <tissue evidence="2">Fibroblast cell line</tissue>
    </source>
</reference>
<protein>
    <recommendedName>
        <fullName evidence="1">KRAB domain-containing protein</fullName>
    </recommendedName>
</protein>
<name>A0A5J5N3F4_MUNRE</name>
<dbReference type="InterPro" id="IPR001909">
    <property type="entry name" value="KRAB"/>
</dbReference>
<dbReference type="InterPro" id="IPR036051">
    <property type="entry name" value="KRAB_dom_sf"/>
</dbReference>
<gene>
    <name evidence="2" type="ORF">FD755_002167</name>
</gene>
<evidence type="ECO:0000313" key="3">
    <source>
        <dbReference type="Proteomes" id="UP000326062"/>
    </source>
</evidence>
<dbReference type="PROSITE" id="PS50805">
    <property type="entry name" value="KRAB"/>
    <property type="match status" value="1"/>
</dbReference>
<dbReference type="SMART" id="SM00349">
    <property type="entry name" value="KRAB"/>
    <property type="match status" value="1"/>
</dbReference>
<feature type="domain" description="KRAB" evidence="1">
    <location>
        <begin position="4"/>
        <end position="61"/>
    </location>
</feature>
<dbReference type="EMBL" id="VCEB01000001">
    <property type="protein sequence ID" value="KAB0387211.1"/>
    <property type="molecule type" value="Genomic_DNA"/>
</dbReference>
<dbReference type="CDD" id="cd07765">
    <property type="entry name" value="KRAB_A-box"/>
    <property type="match status" value="1"/>
</dbReference>
<dbReference type="PANTHER" id="PTHR23232:SF168">
    <property type="entry name" value="KRAB DOMAIN-CONTAINING PROTEIN"/>
    <property type="match status" value="1"/>
</dbReference>
<accession>A0A5J5N3F4</accession>
<dbReference type="InterPro" id="IPR050169">
    <property type="entry name" value="Krueppel_C2H2_ZnF"/>
</dbReference>
<dbReference type="SUPFAM" id="SSF109640">
    <property type="entry name" value="KRAB domain (Kruppel-associated box)"/>
    <property type="match status" value="1"/>
</dbReference>
<proteinExistence type="predicted"/>
<dbReference type="PANTHER" id="PTHR23232">
    <property type="entry name" value="KRAB DOMAIN C2H2 ZINC FINGER"/>
    <property type="match status" value="1"/>
</dbReference>
<dbReference type="Pfam" id="PF01352">
    <property type="entry name" value="KRAB"/>
    <property type="match status" value="1"/>
</dbReference>
<dbReference type="Proteomes" id="UP000326062">
    <property type="component" value="Chromosome 1"/>
</dbReference>
<comment type="caution">
    <text evidence="2">The sequence shown here is derived from an EMBL/GenBank/DDBJ whole genome shotgun (WGS) entry which is preliminary data.</text>
</comment>
<evidence type="ECO:0000313" key="2">
    <source>
        <dbReference type="EMBL" id="KAB0387211.1"/>
    </source>
</evidence>
<organism evidence="2 3">
    <name type="scientific">Muntiacus reevesi</name>
    <name type="common">Reeves' muntjac</name>
    <name type="synonym">Cervus reevesi</name>
    <dbReference type="NCBI Taxonomy" id="9886"/>
    <lineage>
        <taxon>Eukaryota</taxon>
        <taxon>Metazoa</taxon>
        <taxon>Chordata</taxon>
        <taxon>Craniata</taxon>
        <taxon>Vertebrata</taxon>
        <taxon>Euteleostomi</taxon>
        <taxon>Mammalia</taxon>
        <taxon>Eutheria</taxon>
        <taxon>Laurasiatheria</taxon>
        <taxon>Artiodactyla</taxon>
        <taxon>Ruminantia</taxon>
        <taxon>Pecora</taxon>
        <taxon>Cervidae</taxon>
        <taxon>Muntiacinae</taxon>
        <taxon>Muntiacus</taxon>
    </lineage>
</organism>
<dbReference type="GO" id="GO:0006355">
    <property type="term" value="P:regulation of DNA-templated transcription"/>
    <property type="evidence" value="ECO:0007669"/>
    <property type="project" value="InterPro"/>
</dbReference>
<sequence length="61" mass="7080">MDSLVFEDVAVNFTWEEWVSLDSSQKKLYRDVMLENFRNIVSKQNGNIMALKVSPETRGVN</sequence>
<dbReference type="Gene3D" id="6.10.140.140">
    <property type="match status" value="1"/>
</dbReference>
<evidence type="ECO:0000259" key="1">
    <source>
        <dbReference type="PROSITE" id="PS50805"/>
    </source>
</evidence>